<dbReference type="EMBL" id="KN824002">
    <property type="protein sequence ID" value="KIO15516.1"/>
    <property type="molecule type" value="Genomic_DNA"/>
</dbReference>
<evidence type="ECO:0000313" key="2">
    <source>
        <dbReference type="Proteomes" id="UP000054248"/>
    </source>
</evidence>
<proteinExistence type="predicted"/>
<dbReference type="Proteomes" id="UP000054248">
    <property type="component" value="Unassembled WGS sequence"/>
</dbReference>
<keyword evidence="2" id="KW-1185">Reference proteome</keyword>
<evidence type="ECO:0000313" key="1">
    <source>
        <dbReference type="EMBL" id="KIO15516.1"/>
    </source>
</evidence>
<reference evidence="2" key="2">
    <citation type="submission" date="2015-01" db="EMBL/GenBank/DDBJ databases">
        <title>Evolutionary Origins and Diversification of the Mycorrhizal Mutualists.</title>
        <authorList>
            <consortium name="DOE Joint Genome Institute"/>
            <consortium name="Mycorrhizal Genomics Consortium"/>
            <person name="Kohler A."/>
            <person name="Kuo A."/>
            <person name="Nagy L.G."/>
            <person name="Floudas D."/>
            <person name="Copeland A."/>
            <person name="Barry K.W."/>
            <person name="Cichocki N."/>
            <person name="Veneault-Fourrey C."/>
            <person name="LaButti K."/>
            <person name="Lindquist E.A."/>
            <person name="Lipzen A."/>
            <person name="Lundell T."/>
            <person name="Morin E."/>
            <person name="Murat C."/>
            <person name="Riley R."/>
            <person name="Ohm R."/>
            <person name="Sun H."/>
            <person name="Tunlid A."/>
            <person name="Henrissat B."/>
            <person name="Grigoriev I.V."/>
            <person name="Hibbett D.S."/>
            <person name="Martin F."/>
        </authorList>
    </citation>
    <scope>NUCLEOTIDE SEQUENCE [LARGE SCALE GENOMIC DNA]</scope>
    <source>
        <strain evidence="2">MUT 4182</strain>
    </source>
</reference>
<feature type="non-terminal residue" evidence="1">
    <location>
        <position position="1"/>
    </location>
</feature>
<organism evidence="1 2">
    <name type="scientific">Tulasnella calospora MUT 4182</name>
    <dbReference type="NCBI Taxonomy" id="1051891"/>
    <lineage>
        <taxon>Eukaryota</taxon>
        <taxon>Fungi</taxon>
        <taxon>Dikarya</taxon>
        <taxon>Basidiomycota</taxon>
        <taxon>Agaricomycotina</taxon>
        <taxon>Agaricomycetes</taxon>
        <taxon>Cantharellales</taxon>
        <taxon>Tulasnellaceae</taxon>
        <taxon>Tulasnella</taxon>
    </lineage>
</organism>
<dbReference type="AlphaFoldDB" id="A0A0C3PZW3"/>
<gene>
    <name evidence="1" type="ORF">M407DRAFT_39746</name>
</gene>
<protein>
    <recommendedName>
        <fullName evidence="3">Retrotransposon gag domain-containing protein</fullName>
    </recommendedName>
</protein>
<dbReference type="OrthoDB" id="3203159at2759"/>
<evidence type="ECO:0008006" key="3">
    <source>
        <dbReference type="Google" id="ProtNLM"/>
    </source>
</evidence>
<dbReference type="HOGENOM" id="CLU_2612705_0_0_1"/>
<name>A0A0C3PZW3_9AGAM</name>
<accession>A0A0C3PZW3</accession>
<feature type="non-terminal residue" evidence="1">
    <location>
        <position position="79"/>
    </location>
</feature>
<sequence>DWDALKAELRSYYMGRMWLDQQKLRVKNASYRGSSAPKEQPLEYYIQKLKLLHTAESYTKMELILSIMEGAPKYWHSVI</sequence>
<reference evidence="1 2" key="1">
    <citation type="submission" date="2014-04" db="EMBL/GenBank/DDBJ databases">
        <authorList>
            <consortium name="DOE Joint Genome Institute"/>
            <person name="Kuo A."/>
            <person name="Girlanda M."/>
            <person name="Perotto S."/>
            <person name="Kohler A."/>
            <person name="Nagy L.G."/>
            <person name="Floudas D."/>
            <person name="Copeland A."/>
            <person name="Barry K.W."/>
            <person name="Cichocki N."/>
            <person name="Veneault-Fourrey C."/>
            <person name="LaButti K."/>
            <person name="Lindquist E.A."/>
            <person name="Lipzen A."/>
            <person name="Lundell T."/>
            <person name="Morin E."/>
            <person name="Murat C."/>
            <person name="Sun H."/>
            <person name="Tunlid A."/>
            <person name="Henrissat B."/>
            <person name="Grigoriev I.V."/>
            <person name="Hibbett D.S."/>
            <person name="Martin F."/>
            <person name="Nordberg H.P."/>
            <person name="Cantor M.N."/>
            <person name="Hua S.X."/>
        </authorList>
    </citation>
    <scope>NUCLEOTIDE SEQUENCE [LARGE SCALE GENOMIC DNA]</scope>
    <source>
        <strain evidence="1 2">MUT 4182</strain>
    </source>
</reference>